<sequence length="511" mass="55496">MGSMFQENKRRIPLAHCSRIEERALLMEPQGVLAVYMQIPTGVCKLVTHRVMWERGDKCRDNRQGVLPTQRVSLHTGRLGHFGNVASPRLSHARRPPPQGNLISFALASPRQGNCICFGSGPPLQGNHISFGLGPPLQGNRISFGLGPPPQGNLISLDLASPLQGNHISFGSGPPLQGNLTSFSLRPPLQGNHISFALASPRQGNRISFGLGSPLQGNRISFGLGPPPQGNHISFGLGPPPQGNLISFGLGPPPQGNLISFGLGPPPQGNHISFGLGPPLQGNRISFCLGPPPQGNRFHLSGVVSTPRSNSPSSAAYNSEPDKKYKVSVSFDSYESSGFRQCDFVIGKTHCPGEGVPRSMTLFTSSQFQGHDLFLSRLVLSSRQTGARYESSVLRQCDDVIGKIHCRGKVARVNDLMYLLKVSRSRSIPVLSRQTGARENPLQHHSRSRTILVLTSLVDPPNWCHEVKGSTTESYDREPLSILRHAAVRRASCSMFPLMTREERPTPWTAC</sequence>
<feature type="region of interest" description="Disordered" evidence="1">
    <location>
        <begin position="301"/>
        <end position="320"/>
    </location>
</feature>
<dbReference type="AlphaFoldDB" id="A0A7R9FYF0"/>
<reference evidence="2" key="1">
    <citation type="submission" date="2020-11" db="EMBL/GenBank/DDBJ databases">
        <authorList>
            <person name="Tran Van P."/>
        </authorList>
    </citation>
    <scope>NUCLEOTIDE SEQUENCE</scope>
</reference>
<gene>
    <name evidence="2" type="ORF">TSIB3V08_LOCUS3345</name>
</gene>
<accession>A0A7R9FYF0</accession>
<feature type="compositionally biased region" description="Polar residues" evidence="1">
    <location>
        <begin position="303"/>
        <end position="317"/>
    </location>
</feature>
<evidence type="ECO:0000256" key="1">
    <source>
        <dbReference type="SAM" id="MobiDB-lite"/>
    </source>
</evidence>
<protein>
    <submittedName>
        <fullName evidence="2">Uncharacterized protein</fullName>
    </submittedName>
</protein>
<name>A0A7R9FYF0_TIMSH</name>
<proteinExistence type="predicted"/>
<dbReference type="EMBL" id="OC001110">
    <property type="protein sequence ID" value="CAD7259133.1"/>
    <property type="molecule type" value="Genomic_DNA"/>
</dbReference>
<evidence type="ECO:0000313" key="2">
    <source>
        <dbReference type="EMBL" id="CAD7259133.1"/>
    </source>
</evidence>
<organism evidence="2">
    <name type="scientific">Timema shepardi</name>
    <name type="common">Walking stick</name>
    <dbReference type="NCBI Taxonomy" id="629360"/>
    <lineage>
        <taxon>Eukaryota</taxon>
        <taxon>Metazoa</taxon>
        <taxon>Ecdysozoa</taxon>
        <taxon>Arthropoda</taxon>
        <taxon>Hexapoda</taxon>
        <taxon>Insecta</taxon>
        <taxon>Pterygota</taxon>
        <taxon>Neoptera</taxon>
        <taxon>Polyneoptera</taxon>
        <taxon>Phasmatodea</taxon>
        <taxon>Timematodea</taxon>
        <taxon>Timematoidea</taxon>
        <taxon>Timematidae</taxon>
        <taxon>Timema</taxon>
    </lineage>
</organism>